<dbReference type="KEGG" id="mhor:MSHOH_1658"/>
<dbReference type="Pfam" id="PF01594">
    <property type="entry name" value="AI-2E_transport"/>
    <property type="match status" value="1"/>
</dbReference>
<evidence type="ECO:0000256" key="6">
    <source>
        <dbReference type="SAM" id="Phobius"/>
    </source>
</evidence>
<keyword evidence="3 6" id="KW-0812">Transmembrane</keyword>
<evidence type="ECO:0000313" key="8">
    <source>
        <dbReference type="Proteomes" id="UP000033101"/>
    </source>
</evidence>
<keyword evidence="8" id="KW-1185">Reference proteome</keyword>
<evidence type="ECO:0000256" key="4">
    <source>
        <dbReference type="ARBA" id="ARBA00022989"/>
    </source>
</evidence>
<dbReference type="EMBL" id="CP009516">
    <property type="protein sequence ID" value="AKB78141.1"/>
    <property type="molecule type" value="Genomic_DNA"/>
</dbReference>
<dbReference type="GO" id="GO:0016020">
    <property type="term" value="C:membrane"/>
    <property type="evidence" value="ECO:0007669"/>
    <property type="project" value="UniProtKB-SubCell"/>
</dbReference>
<feature type="transmembrane region" description="Helical" evidence="6">
    <location>
        <begin position="291"/>
        <end position="322"/>
    </location>
</feature>
<feature type="transmembrane region" description="Helical" evidence="6">
    <location>
        <begin position="253"/>
        <end position="271"/>
    </location>
</feature>
<dbReference type="GeneID" id="24830870"/>
<keyword evidence="4 6" id="KW-1133">Transmembrane helix</keyword>
<evidence type="ECO:0000256" key="3">
    <source>
        <dbReference type="ARBA" id="ARBA00022692"/>
    </source>
</evidence>
<dbReference type="Proteomes" id="UP000033101">
    <property type="component" value="Chromosome"/>
</dbReference>
<dbReference type="PANTHER" id="PTHR21716:SF64">
    <property type="entry name" value="AI-2 TRANSPORT PROTEIN TQSA"/>
    <property type="match status" value="1"/>
</dbReference>
<protein>
    <submittedName>
        <fullName evidence="7">Putative transport protein</fullName>
    </submittedName>
</protein>
<dbReference type="PATRIC" id="fig|1434110.4.peg.2090"/>
<evidence type="ECO:0000256" key="5">
    <source>
        <dbReference type="ARBA" id="ARBA00023136"/>
    </source>
</evidence>
<dbReference type="HOGENOM" id="CLU_031275_0_3_2"/>
<dbReference type="AlphaFoldDB" id="A0A0E3SBB7"/>
<sequence length="349" mass="38062">METNSSTVPAKILVYTTFAVVLTIGMREISSILTTVIFSIFVALLFTPLVRWLKQKGVPGWLSIIMAISLFTVIILVLGVIVVRAAFQFGSQIPIYQDQLTALANNYAKYIPSYEGFSIQSIVRGIVSITISLMINIVNGIVNASTTAGIVIVTAAFLLIDAANAPEKVNQEIGKQSELRFRLSNFSKKLVKFIVIRAEVNIITSFVIALLLFIGGIDYAVLWGVLIFLLSYIPYIGLVIASIPPIMLALFKYGPLGALAVIIIIFAVDALTENVLFPSMMGKGLQLSPAFLFVALLYWNFVLGLGGVLLSIPLTLVLKILLESFEETKWMARLMGPAEDMDEGEISSG</sequence>
<dbReference type="GO" id="GO:0055085">
    <property type="term" value="P:transmembrane transport"/>
    <property type="evidence" value="ECO:0007669"/>
    <property type="project" value="TreeGrafter"/>
</dbReference>
<feature type="transmembrane region" description="Helical" evidence="6">
    <location>
        <begin position="148"/>
        <end position="165"/>
    </location>
</feature>
<feature type="transmembrane region" description="Helical" evidence="6">
    <location>
        <begin position="62"/>
        <end position="87"/>
    </location>
</feature>
<evidence type="ECO:0000256" key="1">
    <source>
        <dbReference type="ARBA" id="ARBA00004141"/>
    </source>
</evidence>
<dbReference type="STRING" id="1434110.MSHOH_1658"/>
<feature type="transmembrane region" description="Helical" evidence="6">
    <location>
        <begin position="220"/>
        <end position="241"/>
    </location>
</feature>
<keyword evidence="5 6" id="KW-0472">Membrane</keyword>
<accession>A0A0E3SBB7</accession>
<comment type="similarity">
    <text evidence="2">Belongs to the autoinducer-2 exporter (AI-2E) (TC 2.A.86) family.</text>
</comment>
<evidence type="ECO:0000256" key="2">
    <source>
        <dbReference type="ARBA" id="ARBA00009773"/>
    </source>
</evidence>
<feature type="transmembrane region" description="Helical" evidence="6">
    <location>
        <begin position="190"/>
        <end position="214"/>
    </location>
</feature>
<organism evidence="7 8">
    <name type="scientific">Methanosarcina horonobensis HB-1 = JCM 15518</name>
    <dbReference type="NCBI Taxonomy" id="1434110"/>
    <lineage>
        <taxon>Archaea</taxon>
        <taxon>Methanobacteriati</taxon>
        <taxon>Methanobacteriota</taxon>
        <taxon>Stenosarchaea group</taxon>
        <taxon>Methanomicrobia</taxon>
        <taxon>Methanosarcinales</taxon>
        <taxon>Methanosarcinaceae</taxon>
        <taxon>Methanosarcina</taxon>
    </lineage>
</organism>
<proteinExistence type="inferred from homology"/>
<evidence type="ECO:0000313" key="7">
    <source>
        <dbReference type="EMBL" id="AKB78141.1"/>
    </source>
</evidence>
<dbReference type="RefSeq" id="WP_048138993.1">
    <property type="nucleotide sequence ID" value="NZ_CP009516.1"/>
</dbReference>
<gene>
    <name evidence="7" type="ORF">MSHOH_1658</name>
</gene>
<dbReference type="OrthoDB" id="137252at2157"/>
<comment type="subcellular location">
    <subcellularLocation>
        <location evidence="1">Membrane</location>
        <topology evidence="1">Multi-pass membrane protein</topology>
    </subcellularLocation>
</comment>
<name>A0A0E3SBB7_9EURY</name>
<feature type="transmembrane region" description="Helical" evidence="6">
    <location>
        <begin position="32"/>
        <end position="50"/>
    </location>
</feature>
<reference evidence="7 8" key="1">
    <citation type="submission" date="2014-07" db="EMBL/GenBank/DDBJ databases">
        <title>Methanogenic archaea and the global carbon cycle.</title>
        <authorList>
            <person name="Henriksen J.R."/>
            <person name="Luke J."/>
            <person name="Reinhart S."/>
            <person name="Benedict M.N."/>
            <person name="Youngblut N.D."/>
            <person name="Metcalf M.E."/>
            <person name="Whitaker R.J."/>
            <person name="Metcalf W.W."/>
        </authorList>
    </citation>
    <scope>NUCLEOTIDE SEQUENCE [LARGE SCALE GENOMIC DNA]</scope>
    <source>
        <strain evidence="7 8">HB-1</strain>
    </source>
</reference>
<feature type="transmembrane region" description="Helical" evidence="6">
    <location>
        <begin position="6"/>
        <end position="25"/>
    </location>
</feature>
<dbReference type="InterPro" id="IPR002549">
    <property type="entry name" value="AI-2E-like"/>
</dbReference>
<dbReference type="PANTHER" id="PTHR21716">
    <property type="entry name" value="TRANSMEMBRANE PROTEIN"/>
    <property type="match status" value="1"/>
</dbReference>